<dbReference type="InterPro" id="IPR036291">
    <property type="entry name" value="NAD(P)-bd_dom_sf"/>
</dbReference>
<organism evidence="5 6">
    <name type="scientific">Pseudomonas aeruginosa (strain UCBPP-PA14)</name>
    <dbReference type="NCBI Taxonomy" id="208963"/>
    <lineage>
        <taxon>Bacteria</taxon>
        <taxon>Pseudomonadati</taxon>
        <taxon>Pseudomonadota</taxon>
        <taxon>Gammaproteobacteria</taxon>
        <taxon>Pseudomonadales</taxon>
        <taxon>Pseudomonadaceae</taxon>
        <taxon>Pseudomonas</taxon>
    </lineage>
</organism>
<accession>A0A0H2ZAI4</accession>
<reference evidence="5 6" key="1">
    <citation type="journal article" date="2006" name="Genome Biol.">
        <title>Genomic analysis reveals that Pseudomonas aeruginosa virulence is combinatorial.</title>
        <authorList>
            <person name="Lee D.G."/>
            <person name="Urbach J.M."/>
            <person name="Wu G."/>
            <person name="Liberati N.T."/>
            <person name="Feinbaum R.L."/>
            <person name="Miyata S."/>
            <person name="Diggins L.T."/>
            <person name="He J."/>
            <person name="Saucier M."/>
            <person name="Deziel E."/>
            <person name="Friedman L."/>
            <person name="Li L."/>
            <person name="Grills G."/>
            <person name="Montgomery K."/>
            <person name="Kucherlapati R."/>
            <person name="Rahme L.G."/>
            <person name="Ausubel F.M."/>
        </authorList>
    </citation>
    <scope>NUCLEOTIDE SEQUENCE [LARGE SCALE GENOMIC DNA]</scope>
    <source>
        <strain evidence="5 6">UCBPP-PA14</strain>
    </source>
</reference>
<name>A0A0H2ZAI4_PSEAB</name>
<dbReference type="PRINTS" id="PR00081">
    <property type="entry name" value="GDHRDH"/>
</dbReference>
<gene>
    <name evidence="5" type="ordered locus">PA14_37360</name>
</gene>
<dbReference type="PRINTS" id="PR00080">
    <property type="entry name" value="SDRFAMILY"/>
</dbReference>
<keyword evidence="2" id="KW-0560">Oxidoreductase</keyword>
<dbReference type="GO" id="GO:0016020">
    <property type="term" value="C:membrane"/>
    <property type="evidence" value="ECO:0007669"/>
    <property type="project" value="TreeGrafter"/>
</dbReference>
<dbReference type="Pfam" id="PF00106">
    <property type="entry name" value="adh_short"/>
    <property type="match status" value="1"/>
</dbReference>
<dbReference type="NCBIfam" id="NF006123">
    <property type="entry name" value="PRK08267.1"/>
    <property type="match status" value="1"/>
</dbReference>
<evidence type="ECO:0000256" key="1">
    <source>
        <dbReference type="ARBA" id="ARBA00006484"/>
    </source>
</evidence>
<dbReference type="EMBL" id="CP000438">
    <property type="protein sequence ID" value="ABJ11282.1"/>
    <property type="molecule type" value="Genomic_DNA"/>
</dbReference>
<evidence type="ECO:0000259" key="4">
    <source>
        <dbReference type="SMART" id="SM00822"/>
    </source>
</evidence>
<evidence type="ECO:0000256" key="3">
    <source>
        <dbReference type="RuleBase" id="RU000363"/>
    </source>
</evidence>
<dbReference type="InterPro" id="IPR002347">
    <property type="entry name" value="SDR_fam"/>
</dbReference>
<dbReference type="KEGG" id="pau:PA14_37360"/>
<evidence type="ECO:0000313" key="5">
    <source>
        <dbReference type="EMBL" id="ABJ11282.1"/>
    </source>
</evidence>
<dbReference type="Gene3D" id="3.40.50.720">
    <property type="entry name" value="NAD(P)-binding Rossmann-like Domain"/>
    <property type="match status" value="1"/>
</dbReference>
<comment type="similarity">
    <text evidence="1 3">Belongs to the short-chain dehydrogenases/reductases (SDR) family.</text>
</comment>
<dbReference type="HOGENOM" id="CLU_010194_2_1_6"/>
<evidence type="ECO:0000313" key="6">
    <source>
        <dbReference type="Proteomes" id="UP000000653"/>
    </source>
</evidence>
<dbReference type="RefSeq" id="WP_003088821.1">
    <property type="nucleotide sequence ID" value="NC_008463.1"/>
</dbReference>
<proteinExistence type="inferred from homology"/>
<evidence type="ECO:0000256" key="2">
    <source>
        <dbReference type="ARBA" id="ARBA00023002"/>
    </source>
</evidence>
<dbReference type="InterPro" id="IPR057326">
    <property type="entry name" value="KR_dom"/>
</dbReference>
<dbReference type="PANTHER" id="PTHR44196:SF1">
    <property type="entry name" value="DEHYDROGENASE_REDUCTASE SDR FAMILY MEMBER 7B"/>
    <property type="match status" value="1"/>
</dbReference>
<dbReference type="AlphaFoldDB" id="A0A0H2ZAI4"/>
<dbReference type="GO" id="GO:0016491">
    <property type="term" value="F:oxidoreductase activity"/>
    <property type="evidence" value="ECO:0007669"/>
    <property type="project" value="UniProtKB-KW"/>
</dbReference>
<sequence>MQNILISGAASGIGAASARLFHRRGWRVGLLDIDAEALRGLAAQLPGAWQRAVDVSEPDAVGEALAQFCADGRLRLLFNCAGILRFGRFEEVALEDHARLLAINLQGVLNCCHAAFPFLRATPQAQVLNMGSASGLYGVPEMAVYSASKFAVRGLTEALELEWRRHGIRVADLMPPFVRTPMVAGQTYRPPVLRRLGLRLDAEDIAEAAWRQAHSRRVHRPVGGLFTALYWAGQLSPPWVNRAVMAWLSRDE</sequence>
<dbReference type="SMART" id="SM00822">
    <property type="entry name" value="PKS_KR"/>
    <property type="match status" value="1"/>
</dbReference>
<feature type="domain" description="Ketoreductase" evidence="4">
    <location>
        <begin position="2"/>
        <end position="166"/>
    </location>
</feature>
<dbReference type="Proteomes" id="UP000000653">
    <property type="component" value="Chromosome"/>
</dbReference>
<dbReference type="BioCyc" id="PAER208963:G1G74-3142-MONOMER"/>
<protein>
    <submittedName>
        <fullName evidence="5">Putative short-chain dehydrogenase</fullName>
    </submittedName>
</protein>
<dbReference type="SUPFAM" id="SSF51735">
    <property type="entry name" value="NAD(P)-binding Rossmann-fold domains"/>
    <property type="match status" value="1"/>
</dbReference>
<dbReference type="PANTHER" id="PTHR44196">
    <property type="entry name" value="DEHYDROGENASE/REDUCTASE SDR FAMILY MEMBER 7B"/>
    <property type="match status" value="1"/>
</dbReference>